<comment type="caution">
    <text evidence="3">The sequence shown here is derived from an EMBL/GenBank/DDBJ whole genome shotgun (WGS) entry which is preliminary data.</text>
</comment>
<dbReference type="EMBL" id="AYLP01000167">
    <property type="protein sequence ID" value="ESS62698.1"/>
    <property type="molecule type" value="Genomic_DNA"/>
</dbReference>
<feature type="compositionally biased region" description="Basic residues" evidence="1">
    <location>
        <begin position="79"/>
        <end position="92"/>
    </location>
</feature>
<feature type="region of interest" description="Disordered" evidence="1">
    <location>
        <begin position="26"/>
        <end position="102"/>
    </location>
</feature>
<gene>
    <name evidence="3" type="ORF">TCDM_09625</name>
</gene>
<name>V5BE42_TRYCR</name>
<feature type="signal peptide" evidence="2">
    <location>
        <begin position="1"/>
        <end position="20"/>
    </location>
</feature>
<protein>
    <recommendedName>
        <fullName evidence="5">Secreted protein</fullName>
    </recommendedName>
</protein>
<dbReference type="VEuPathDB" id="TriTrypDB:TCDM_09625"/>
<reference evidence="3 4" key="1">
    <citation type="journal article" date="2014" name="Genome Announc.">
        <title>Trypanosoma cruzi Clone Dm28c Draft Genome Sequence.</title>
        <authorList>
            <person name="Grisard E.C."/>
            <person name="Teixeira S.M."/>
            <person name="de Almeida L.G."/>
            <person name="Stoco P.H."/>
            <person name="Gerber A.L."/>
            <person name="Talavera-Lopez C."/>
            <person name="Lima O.C."/>
            <person name="Andersson B."/>
            <person name="de Vasconcelos A.T."/>
        </authorList>
    </citation>
    <scope>NUCLEOTIDE SEQUENCE [LARGE SCALE GENOMIC DNA]</scope>
    <source>
        <strain evidence="3 4">Dm28c</strain>
    </source>
</reference>
<feature type="compositionally biased region" description="Basic and acidic residues" evidence="1">
    <location>
        <begin position="66"/>
        <end position="78"/>
    </location>
</feature>
<evidence type="ECO:0000313" key="4">
    <source>
        <dbReference type="Proteomes" id="UP000017861"/>
    </source>
</evidence>
<evidence type="ECO:0008006" key="5">
    <source>
        <dbReference type="Google" id="ProtNLM"/>
    </source>
</evidence>
<evidence type="ECO:0000313" key="3">
    <source>
        <dbReference type="EMBL" id="ESS62698.1"/>
    </source>
</evidence>
<feature type="compositionally biased region" description="Basic and acidic residues" evidence="1">
    <location>
        <begin position="93"/>
        <end position="102"/>
    </location>
</feature>
<sequence>MAYMFLFACASACVFGSAYSFKAAVRHKKQERNGRKKRTTHANYSYHHTHTHTQPAEWMHSTTNNEKQKAEAWDDQRTHSHYSRKAKHAHRGREREVAHSMQ</sequence>
<proteinExistence type="predicted"/>
<evidence type="ECO:0000256" key="1">
    <source>
        <dbReference type="SAM" id="MobiDB-lite"/>
    </source>
</evidence>
<accession>V5BE42</accession>
<keyword evidence="2" id="KW-0732">Signal</keyword>
<dbReference type="AlphaFoldDB" id="V5BE42"/>
<organism evidence="3 4">
    <name type="scientific">Trypanosoma cruzi Dm28c</name>
    <dbReference type="NCBI Taxonomy" id="1416333"/>
    <lineage>
        <taxon>Eukaryota</taxon>
        <taxon>Discoba</taxon>
        <taxon>Euglenozoa</taxon>
        <taxon>Kinetoplastea</taxon>
        <taxon>Metakinetoplastina</taxon>
        <taxon>Trypanosomatida</taxon>
        <taxon>Trypanosomatidae</taxon>
        <taxon>Trypanosoma</taxon>
        <taxon>Schizotrypanum</taxon>
    </lineage>
</organism>
<feature type="compositionally biased region" description="Basic residues" evidence="1">
    <location>
        <begin position="26"/>
        <end position="40"/>
    </location>
</feature>
<feature type="chain" id="PRO_5004733118" description="Secreted protein" evidence="2">
    <location>
        <begin position="21"/>
        <end position="102"/>
    </location>
</feature>
<evidence type="ECO:0000256" key="2">
    <source>
        <dbReference type="SAM" id="SignalP"/>
    </source>
</evidence>
<dbReference type="Proteomes" id="UP000017861">
    <property type="component" value="Unassembled WGS sequence"/>
</dbReference>